<feature type="compositionally biased region" description="Acidic residues" evidence="1">
    <location>
        <begin position="296"/>
        <end position="315"/>
    </location>
</feature>
<keyword evidence="2" id="KW-0732">Signal</keyword>
<feature type="region of interest" description="Disordered" evidence="1">
    <location>
        <begin position="245"/>
        <end position="265"/>
    </location>
</feature>
<feature type="region of interest" description="Disordered" evidence="1">
    <location>
        <begin position="296"/>
        <end position="316"/>
    </location>
</feature>
<sequence>MRALILALLIAFLTAPAHAIPGVTIPFPEDVQEEEDDSEGAVDPADAVADFVLDTDAPVETPAGMEPVPATEAGPWLMSDDYPRPEMMEGSVIRLVWQVQVETMEGEAQGESFTRTLLIGPDFAYDTGETPPVLYDFAHDRRLVANTESGTYRNTSVYGDVRRRLDTYLALSRGGTLEDIPFGPGRAFDRFWLESAMGLRMTPVELSVRQSGGMISVLRAGGLDVFSFDESATRGDPFVVEEEAVDNAEQADDAAAADGITDEDAAETEDEATEIEEEFAGVPTNDIEALLRGDTGEADESGATEEAPAADDEAEPAPVITEDDRHYGLYQPGFVRVFRGWMRHALPVHPDAFAAFTDAEAIPQQFSFVVVSPNSPEGRREVWTLTSVGDPESVFPLPDGLEPGFDGPLAAVAAPASDALRAIDNANPPASSDITGTAERLRQEGELALAYLTLYQDSAHRGQCQMGDTSRAACQALGSLVASGLGNAEFEALFTGLAGLSTGESEAAYEAVLPYLDAPGFGGAAANMIAGNELIAWAASAGAEADLPDTDPFVLLANSADKDAYAPAIYWHLAQAHLAANRADAAWTMLDLGRRIPGGADHELLRQAGVVEIRLQRLAPDFFPLR</sequence>
<name>A0ABV6ZY72_9PROT</name>
<protein>
    <submittedName>
        <fullName evidence="3">Uncharacterized protein</fullName>
    </submittedName>
</protein>
<evidence type="ECO:0000313" key="3">
    <source>
        <dbReference type="EMBL" id="MFC2926436.1"/>
    </source>
</evidence>
<comment type="caution">
    <text evidence="3">The sequence shown here is derived from an EMBL/GenBank/DDBJ whole genome shotgun (WGS) entry which is preliminary data.</text>
</comment>
<dbReference type="Proteomes" id="UP001595379">
    <property type="component" value="Unassembled WGS sequence"/>
</dbReference>
<dbReference type="EMBL" id="JBHRSV010000019">
    <property type="protein sequence ID" value="MFC2926436.1"/>
    <property type="molecule type" value="Genomic_DNA"/>
</dbReference>
<proteinExistence type="predicted"/>
<gene>
    <name evidence="3" type="ORF">ACFOOR_10005</name>
</gene>
<evidence type="ECO:0000313" key="4">
    <source>
        <dbReference type="Proteomes" id="UP001595379"/>
    </source>
</evidence>
<keyword evidence="4" id="KW-1185">Reference proteome</keyword>
<feature type="chain" id="PRO_5046084175" evidence="2">
    <location>
        <begin position="20"/>
        <end position="626"/>
    </location>
</feature>
<evidence type="ECO:0000256" key="2">
    <source>
        <dbReference type="SAM" id="SignalP"/>
    </source>
</evidence>
<evidence type="ECO:0000256" key="1">
    <source>
        <dbReference type="SAM" id="MobiDB-lite"/>
    </source>
</evidence>
<accession>A0ABV6ZY72</accession>
<dbReference type="RefSeq" id="WP_343164228.1">
    <property type="nucleotide sequence ID" value="NZ_JBHRSV010000019.1"/>
</dbReference>
<organism evidence="3 4">
    <name type="scientific">Hyphobacterium vulgare</name>
    <dbReference type="NCBI Taxonomy" id="1736751"/>
    <lineage>
        <taxon>Bacteria</taxon>
        <taxon>Pseudomonadati</taxon>
        <taxon>Pseudomonadota</taxon>
        <taxon>Alphaproteobacteria</taxon>
        <taxon>Maricaulales</taxon>
        <taxon>Maricaulaceae</taxon>
        <taxon>Hyphobacterium</taxon>
    </lineage>
</organism>
<feature type="signal peptide" evidence="2">
    <location>
        <begin position="1"/>
        <end position="19"/>
    </location>
</feature>
<reference evidence="4" key="1">
    <citation type="journal article" date="2019" name="Int. J. Syst. Evol. Microbiol.">
        <title>The Global Catalogue of Microorganisms (GCM) 10K type strain sequencing project: providing services to taxonomists for standard genome sequencing and annotation.</title>
        <authorList>
            <consortium name="The Broad Institute Genomics Platform"/>
            <consortium name="The Broad Institute Genome Sequencing Center for Infectious Disease"/>
            <person name="Wu L."/>
            <person name="Ma J."/>
        </authorList>
    </citation>
    <scope>NUCLEOTIDE SEQUENCE [LARGE SCALE GENOMIC DNA]</scope>
    <source>
        <strain evidence="4">KCTC 52487</strain>
    </source>
</reference>